<sequence>MPRPARSSPSSAKTPGPSADADFGHFPPTLLYAAARLYYEDDGTQAEIAQQLGTSRATVSRLLAEAKRQGIVRIEVVPPADAQPTELAVRLARALNLHSVYLSQPLPGPGPGRSVIDVMGRALAPAAGRALSEAGLLPGDVLLVSSGRTVYELAQHELTPLPGVVVAPTVGGNDQPDGWYQTNEITRLVAHSVGGRANYLFAPALPGPALYDSLLDDPSIQRVLHQWPTARCALMGVGAPPLARTDIPQFVPTGSGSLRFAVGDVCSRFYDRDGEPVQFDGMERLIAIELAALKHIPVTIAVAVGREKVESIAAGARGGYFNRLVTDPATAEALLEAGNIASSQEVS</sequence>
<evidence type="ECO:0000256" key="3">
    <source>
        <dbReference type="ARBA" id="ARBA00023125"/>
    </source>
</evidence>
<evidence type="ECO:0000256" key="5">
    <source>
        <dbReference type="SAM" id="MobiDB-lite"/>
    </source>
</evidence>
<dbReference type="GO" id="GO:0003677">
    <property type="term" value="F:DNA binding"/>
    <property type="evidence" value="ECO:0007669"/>
    <property type="project" value="UniProtKB-KW"/>
</dbReference>
<dbReference type="PROSITE" id="PS50943">
    <property type="entry name" value="HTH_CROC1"/>
    <property type="match status" value="1"/>
</dbReference>
<name>A0A448IZ53_MYCAU</name>
<dbReference type="InterPro" id="IPR037171">
    <property type="entry name" value="NagB/RpiA_transferase-like"/>
</dbReference>
<gene>
    <name evidence="7" type="primary">sorC</name>
    <name evidence="7" type="ORF">NCTC10437_04733</name>
</gene>
<dbReference type="InterPro" id="IPR012318">
    <property type="entry name" value="HTH_CRP"/>
</dbReference>
<dbReference type="RefSeq" id="WP_048632684.1">
    <property type="nucleotide sequence ID" value="NZ_CVQQ01000008.1"/>
</dbReference>
<dbReference type="OrthoDB" id="186585at2"/>
<dbReference type="SUPFAM" id="SSF46785">
    <property type="entry name" value="Winged helix' DNA-binding domain"/>
    <property type="match status" value="1"/>
</dbReference>
<dbReference type="SUPFAM" id="SSF100950">
    <property type="entry name" value="NagB/RpiA/CoA transferase-like"/>
    <property type="match status" value="1"/>
</dbReference>
<dbReference type="STRING" id="1791.GCA_001049355_02781"/>
<dbReference type="EMBL" id="LR134356">
    <property type="protein sequence ID" value="VEG57719.1"/>
    <property type="molecule type" value="Genomic_DNA"/>
</dbReference>
<comment type="similarity">
    <text evidence="1">Belongs to the SorC transcriptional regulatory family.</text>
</comment>
<dbReference type="KEGG" id="mauu:NCTC10437_04733"/>
<keyword evidence="8" id="KW-1185">Reference proteome</keyword>
<dbReference type="CDD" id="cd00093">
    <property type="entry name" value="HTH_XRE"/>
    <property type="match status" value="1"/>
</dbReference>
<feature type="domain" description="HTH cro/C1-type" evidence="6">
    <location>
        <begin position="44"/>
        <end position="102"/>
    </location>
</feature>
<reference evidence="7 8" key="1">
    <citation type="submission" date="2018-12" db="EMBL/GenBank/DDBJ databases">
        <authorList>
            <consortium name="Pathogen Informatics"/>
        </authorList>
    </citation>
    <scope>NUCLEOTIDE SEQUENCE [LARGE SCALE GENOMIC DNA]</scope>
    <source>
        <strain evidence="7 8">NCTC10437</strain>
    </source>
</reference>
<dbReference type="GO" id="GO:0030246">
    <property type="term" value="F:carbohydrate binding"/>
    <property type="evidence" value="ECO:0007669"/>
    <property type="project" value="InterPro"/>
</dbReference>
<dbReference type="InterPro" id="IPR001387">
    <property type="entry name" value="Cro/C1-type_HTH"/>
</dbReference>
<dbReference type="PANTHER" id="PTHR34294:SF1">
    <property type="entry name" value="TRANSCRIPTIONAL REGULATOR LSRR"/>
    <property type="match status" value="1"/>
</dbReference>
<evidence type="ECO:0000256" key="1">
    <source>
        <dbReference type="ARBA" id="ARBA00010466"/>
    </source>
</evidence>
<dbReference type="AlphaFoldDB" id="A0A448IZ53"/>
<dbReference type="GO" id="GO:0006355">
    <property type="term" value="P:regulation of DNA-templated transcription"/>
    <property type="evidence" value="ECO:0007669"/>
    <property type="project" value="InterPro"/>
</dbReference>
<keyword evidence="3" id="KW-0238">DNA-binding</keyword>
<evidence type="ECO:0000256" key="2">
    <source>
        <dbReference type="ARBA" id="ARBA00023015"/>
    </source>
</evidence>
<dbReference type="InterPro" id="IPR051054">
    <property type="entry name" value="SorC_transcr_regulators"/>
</dbReference>
<feature type="region of interest" description="Disordered" evidence="5">
    <location>
        <begin position="1"/>
        <end position="23"/>
    </location>
</feature>
<evidence type="ECO:0000313" key="8">
    <source>
        <dbReference type="Proteomes" id="UP000279306"/>
    </source>
</evidence>
<keyword evidence="4" id="KW-0804">Transcription</keyword>
<dbReference type="Pfam" id="PF04198">
    <property type="entry name" value="Sugar-bind"/>
    <property type="match status" value="1"/>
</dbReference>
<proteinExistence type="inferred from homology"/>
<dbReference type="Pfam" id="PF13545">
    <property type="entry name" value="HTH_Crp_2"/>
    <property type="match status" value="1"/>
</dbReference>
<organism evidence="7 8">
    <name type="scientific">Mycolicibacterium aurum</name>
    <name type="common">Mycobacterium aurum</name>
    <dbReference type="NCBI Taxonomy" id="1791"/>
    <lineage>
        <taxon>Bacteria</taxon>
        <taxon>Bacillati</taxon>
        <taxon>Actinomycetota</taxon>
        <taxon>Actinomycetes</taxon>
        <taxon>Mycobacteriales</taxon>
        <taxon>Mycobacteriaceae</taxon>
        <taxon>Mycolicibacterium</taxon>
    </lineage>
</organism>
<evidence type="ECO:0000259" key="6">
    <source>
        <dbReference type="PROSITE" id="PS50943"/>
    </source>
</evidence>
<keyword evidence="2" id="KW-0805">Transcription regulation</keyword>
<protein>
    <submittedName>
        <fullName evidence="7">Transcriptional regulator with sigma factor-related N-terminal domain</fullName>
    </submittedName>
</protein>
<evidence type="ECO:0000256" key="4">
    <source>
        <dbReference type="ARBA" id="ARBA00023163"/>
    </source>
</evidence>
<accession>A0A448IZ53</accession>
<evidence type="ECO:0000313" key="7">
    <source>
        <dbReference type="EMBL" id="VEG57719.1"/>
    </source>
</evidence>
<feature type="compositionally biased region" description="Low complexity" evidence="5">
    <location>
        <begin position="1"/>
        <end position="12"/>
    </location>
</feature>
<dbReference type="InterPro" id="IPR007324">
    <property type="entry name" value="Sugar-bd_dom_put"/>
</dbReference>
<dbReference type="Proteomes" id="UP000279306">
    <property type="component" value="Chromosome"/>
</dbReference>
<dbReference type="PANTHER" id="PTHR34294">
    <property type="entry name" value="TRANSCRIPTIONAL REGULATOR-RELATED"/>
    <property type="match status" value="1"/>
</dbReference>
<dbReference type="InterPro" id="IPR036390">
    <property type="entry name" value="WH_DNA-bd_sf"/>
</dbReference>
<dbReference type="Gene3D" id="3.40.50.1360">
    <property type="match status" value="1"/>
</dbReference>
<dbReference type="Gene3D" id="1.10.10.60">
    <property type="entry name" value="Homeodomain-like"/>
    <property type="match status" value="1"/>
</dbReference>